<gene>
    <name evidence="2" type="ORF">NSA47_07610</name>
</gene>
<dbReference type="EMBL" id="JANKAS010000005">
    <property type="protein sequence ID" value="MCR1898850.1"/>
    <property type="molecule type" value="Genomic_DNA"/>
</dbReference>
<comment type="caution">
    <text evidence="2">The sequence shown here is derived from an EMBL/GenBank/DDBJ whole genome shotgun (WGS) entry which is preliminary data.</text>
</comment>
<dbReference type="Gene3D" id="1.10.10.10">
    <property type="entry name" value="Winged helix-like DNA-binding domain superfamily/Winged helix DNA-binding domain"/>
    <property type="match status" value="1"/>
</dbReference>
<sequence length="108" mass="12680">MAKKNNRTLTQPMFYLLLSLKEKRHGYEIMQYVEKLTQGRVKIGPGTLYSLLSRFEEEEYIQMISEEENKKTYLITSLGNQMLEEEIKRLEFLLEDAQKVLGGGEDEL</sequence>
<dbReference type="InterPro" id="IPR005149">
    <property type="entry name" value="Tscrpt_reg_PadR_N"/>
</dbReference>
<dbReference type="PANTHER" id="PTHR33169:SF13">
    <property type="entry name" value="PADR-FAMILY TRANSCRIPTIONAL REGULATOR"/>
    <property type="match status" value="1"/>
</dbReference>
<keyword evidence="3" id="KW-1185">Reference proteome</keyword>
<name>A0AAE3HG58_9FIRM</name>
<proteinExistence type="predicted"/>
<dbReference type="RefSeq" id="WP_257530598.1">
    <property type="nucleotide sequence ID" value="NZ_JANKAS010000005.1"/>
</dbReference>
<dbReference type="PANTHER" id="PTHR33169">
    <property type="entry name" value="PADR-FAMILY TRANSCRIPTIONAL REGULATOR"/>
    <property type="match status" value="1"/>
</dbReference>
<dbReference type="Pfam" id="PF03551">
    <property type="entry name" value="PadR"/>
    <property type="match status" value="1"/>
</dbReference>
<dbReference type="AlphaFoldDB" id="A0AAE3HG58"/>
<dbReference type="Proteomes" id="UP001205748">
    <property type="component" value="Unassembled WGS sequence"/>
</dbReference>
<evidence type="ECO:0000259" key="1">
    <source>
        <dbReference type="Pfam" id="PF03551"/>
    </source>
</evidence>
<organism evidence="2 3">
    <name type="scientific">Irregularibacter muris</name>
    <dbReference type="NCBI Taxonomy" id="1796619"/>
    <lineage>
        <taxon>Bacteria</taxon>
        <taxon>Bacillati</taxon>
        <taxon>Bacillota</taxon>
        <taxon>Clostridia</taxon>
        <taxon>Eubacteriales</taxon>
        <taxon>Eubacteriaceae</taxon>
        <taxon>Irregularibacter</taxon>
    </lineage>
</organism>
<reference evidence="2" key="1">
    <citation type="submission" date="2022-07" db="EMBL/GenBank/DDBJ databases">
        <title>Enhanced cultured diversity of the mouse gut microbiota enables custom-made synthetic communities.</title>
        <authorList>
            <person name="Afrizal A."/>
        </authorList>
    </citation>
    <scope>NUCLEOTIDE SEQUENCE</scope>
    <source>
        <strain evidence="2">DSM 28593</strain>
    </source>
</reference>
<dbReference type="SUPFAM" id="SSF46785">
    <property type="entry name" value="Winged helix' DNA-binding domain"/>
    <property type="match status" value="1"/>
</dbReference>
<dbReference type="InterPro" id="IPR052509">
    <property type="entry name" value="Metal_resp_DNA-bind_regulator"/>
</dbReference>
<accession>A0AAE3HG58</accession>
<feature type="domain" description="Transcription regulator PadR N-terminal" evidence="1">
    <location>
        <begin position="19"/>
        <end position="85"/>
    </location>
</feature>
<evidence type="ECO:0000313" key="2">
    <source>
        <dbReference type="EMBL" id="MCR1898850.1"/>
    </source>
</evidence>
<evidence type="ECO:0000313" key="3">
    <source>
        <dbReference type="Proteomes" id="UP001205748"/>
    </source>
</evidence>
<dbReference type="InterPro" id="IPR036390">
    <property type="entry name" value="WH_DNA-bd_sf"/>
</dbReference>
<dbReference type="InterPro" id="IPR036388">
    <property type="entry name" value="WH-like_DNA-bd_sf"/>
</dbReference>
<protein>
    <submittedName>
        <fullName evidence="2">PadR family transcriptional regulator</fullName>
    </submittedName>
</protein>